<organism evidence="2 3">
    <name type="scientific">Candidatus Burkholderia verschuerenii</name>
    <dbReference type="NCBI Taxonomy" id="242163"/>
    <lineage>
        <taxon>Bacteria</taxon>
        <taxon>Pseudomonadati</taxon>
        <taxon>Pseudomonadota</taxon>
        <taxon>Betaproteobacteria</taxon>
        <taxon>Burkholderiales</taxon>
        <taxon>Burkholderiaceae</taxon>
        <taxon>Burkholderia</taxon>
    </lineage>
</organism>
<name>A0A0L0M9W8_9BURK</name>
<comment type="catalytic activity">
    <reaction evidence="1">
        <text>L-aspartyl-tRNA(Asn) + L-glutamine + ATP + H2O = L-asparaginyl-tRNA(Asn) + L-glutamate + ADP + phosphate + 2 H(+)</text>
        <dbReference type="Rhea" id="RHEA:14513"/>
        <dbReference type="Rhea" id="RHEA-COMP:9674"/>
        <dbReference type="Rhea" id="RHEA-COMP:9677"/>
        <dbReference type="ChEBI" id="CHEBI:15377"/>
        <dbReference type="ChEBI" id="CHEBI:15378"/>
        <dbReference type="ChEBI" id="CHEBI:29985"/>
        <dbReference type="ChEBI" id="CHEBI:30616"/>
        <dbReference type="ChEBI" id="CHEBI:43474"/>
        <dbReference type="ChEBI" id="CHEBI:58359"/>
        <dbReference type="ChEBI" id="CHEBI:78515"/>
        <dbReference type="ChEBI" id="CHEBI:78516"/>
        <dbReference type="ChEBI" id="CHEBI:456216"/>
    </reaction>
</comment>
<evidence type="ECO:0000256" key="1">
    <source>
        <dbReference type="HAMAP-Rule" id="MF_00122"/>
    </source>
</evidence>
<dbReference type="SUPFAM" id="SSF141000">
    <property type="entry name" value="Glu-tRNAGln amidotransferase C subunit"/>
    <property type="match status" value="1"/>
</dbReference>
<proteinExistence type="inferred from homology"/>
<dbReference type="GO" id="GO:0050566">
    <property type="term" value="F:asparaginyl-tRNA synthase (glutamine-hydrolyzing) activity"/>
    <property type="evidence" value="ECO:0007669"/>
    <property type="project" value="RHEA"/>
</dbReference>
<comment type="caution">
    <text evidence="2">The sequence shown here is derived from an EMBL/GenBank/DDBJ whole genome shotgun (WGS) entry which is preliminary data.</text>
</comment>
<comment type="subunit">
    <text evidence="1">Heterotrimer of A, B and C subunits.</text>
</comment>
<keyword evidence="1" id="KW-0067">ATP-binding</keyword>
<dbReference type="GO" id="GO:0016740">
    <property type="term" value="F:transferase activity"/>
    <property type="evidence" value="ECO:0007669"/>
    <property type="project" value="UniProtKB-KW"/>
</dbReference>
<dbReference type="Pfam" id="PF02686">
    <property type="entry name" value="GatC"/>
    <property type="match status" value="1"/>
</dbReference>
<comment type="function">
    <text evidence="1">Allows the formation of correctly charged Asn-tRNA(Asn) or Gln-tRNA(Gln) through the transamidation of misacylated Asp-tRNA(Asn) or Glu-tRNA(Gln) in organisms which lack either or both of asparaginyl-tRNA or glutaminyl-tRNA synthetases. The reaction takes place in the presence of glutamine and ATP through an activated phospho-Asp-tRNA(Asn) or phospho-Glu-tRNA(Gln).</text>
</comment>
<comment type="catalytic activity">
    <reaction evidence="1">
        <text>L-glutamyl-tRNA(Gln) + L-glutamine + ATP + H2O = L-glutaminyl-tRNA(Gln) + L-glutamate + ADP + phosphate + H(+)</text>
        <dbReference type="Rhea" id="RHEA:17521"/>
        <dbReference type="Rhea" id="RHEA-COMP:9681"/>
        <dbReference type="Rhea" id="RHEA-COMP:9684"/>
        <dbReference type="ChEBI" id="CHEBI:15377"/>
        <dbReference type="ChEBI" id="CHEBI:15378"/>
        <dbReference type="ChEBI" id="CHEBI:29985"/>
        <dbReference type="ChEBI" id="CHEBI:30616"/>
        <dbReference type="ChEBI" id="CHEBI:43474"/>
        <dbReference type="ChEBI" id="CHEBI:58359"/>
        <dbReference type="ChEBI" id="CHEBI:78520"/>
        <dbReference type="ChEBI" id="CHEBI:78521"/>
        <dbReference type="ChEBI" id="CHEBI:456216"/>
    </reaction>
</comment>
<keyword evidence="1 2" id="KW-0436">Ligase</keyword>
<dbReference type="AlphaFoldDB" id="A0A0L0M9W8"/>
<dbReference type="Gene3D" id="1.10.20.60">
    <property type="entry name" value="Glu-tRNAGln amidotransferase C subunit, N-terminal domain"/>
    <property type="match status" value="1"/>
</dbReference>
<dbReference type="Proteomes" id="UP000036959">
    <property type="component" value="Unassembled WGS sequence"/>
</dbReference>
<dbReference type="EC" id="6.3.5.-" evidence="1"/>
<accession>A0A0L0M9W8</accession>
<keyword evidence="1" id="KW-0648">Protein biosynthesis</keyword>
<dbReference type="InterPro" id="IPR003837">
    <property type="entry name" value="GatC"/>
</dbReference>
<keyword evidence="1" id="KW-0547">Nucleotide-binding</keyword>
<dbReference type="InterPro" id="IPR036113">
    <property type="entry name" value="Asp/Glu-ADT_sf_sub_c"/>
</dbReference>
<dbReference type="PATRIC" id="fig|242163.4.peg.1607"/>
<reference evidence="3" key="1">
    <citation type="submission" date="2015-06" db="EMBL/GenBank/DDBJ databases">
        <title>Comparative genomics of Burkholderia leaf nodule symbionts.</title>
        <authorList>
            <person name="Carlier A."/>
            <person name="Eberl L."/>
            <person name="Pinto-Carbo M."/>
        </authorList>
    </citation>
    <scope>NUCLEOTIDE SEQUENCE [LARGE SCALE GENOMIC DNA]</scope>
    <source>
        <strain evidence="3">UZHbot4</strain>
    </source>
</reference>
<dbReference type="GO" id="GO:0006450">
    <property type="term" value="P:regulation of translational fidelity"/>
    <property type="evidence" value="ECO:0007669"/>
    <property type="project" value="InterPro"/>
</dbReference>
<gene>
    <name evidence="1" type="primary">gatC</name>
    <name evidence="2" type="ORF">BVER_01176c</name>
</gene>
<keyword evidence="3" id="KW-1185">Reference proteome</keyword>
<protein>
    <recommendedName>
        <fullName evidence="1">Aspartyl/glutamyl-tRNA(Asn/Gln) amidotransferase subunit C</fullName>
        <shortName evidence="1">Asp/Glu-ADT subunit C</shortName>
        <ecNumber evidence="1">6.3.5.-</ecNumber>
    </recommendedName>
</protein>
<evidence type="ECO:0000313" key="2">
    <source>
        <dbReference type="EMBL" id="KND59173.1"/>
    </source>
</evidence>
<evidence type="ECO:0000313" key="3">
    <source>
        <dbReference type="Proteomes" id="UP000036959"/>
    </source>
</evidence>
<dbReference type="GO" id="GO:0050567">
    <property type="term" value="F:glutaminyl-tRNA synthase (glutamine-hydrolyzing) activity"/>
    <property type="evidence" value="ECO:0007669"/>
    <property type="project" value="UniProtKB-UniRule"/>
</dbReference>
<dbReference type="NCBIfam" id="TIGR00135">
    <property type="entry name" value="gatC"/>
    <property type="match status" value="1"/>
</dbReference>
<dbReference type="PANTHER" id="PTHR15004">
    <property type="entry name" value="GLUTAMYL-TRNA(GLN) AMIDOTRANSFERASE SUBUNIT C, MITOCHONDRIAL"/>
    <property type="match status" value="1"/>
</dbReference>
<dbReference type="GO" id="GO:0006412">
    <property type="term" value="P:translation"/>
    <property type="evidence" value="ECO:0007669"/>
    <property type="project" value="UniProtKB-UniRule"/>
</dbReference>
<dbReference type="GO" id="GO:0005524">
    <property type="term" value="F:ATP binding"/>
    <property type="evidence" value="ECO:0007669"/>
    <property type="project" value="UniProtKB-KW"/>
</dbReference>
<keyword evidence="2" id="KW-0808">Transferase</keyword>
<sequence length="138" mass="15568">MAVFAISRPVLKASSQDRKWLSQPHCFRFGNVHVFSGETMSLTLTDVKRIAHLARLELPDNEAEPTLARLNDFFGLVEQMQAVDTTGIEPLAHPIEQIEEVALRLRDDAVSERVEREEFQKSAPAVQDGLYLVPKVIE</sequence>
<dbReference type="EMBL" id="LFJJ01000153">
    <property type="protein sequence ID" value="KND59173.1"/>
    <property type="molecule type" value="Genomic_DNA"/>
</dbReference>
<dbReference type="PANTHER" id="PTHR15004:SF0">
    <property type="entry name" value="GLUTAMYL-TRNA(GLN) AMIDOTRANSFERASE SUBUNIT C, MITOCHONDRIAL"/>
    <property type="match status" value="1"/>
</dbReference>
<dbReference type="GO" id="GO:0070681">
    <property type="term" value="P:glutaminyl-tRNAGln biosynthesis via transamidation"/>
    <property type="evidence" value="ECO:0007669"/>
    <property type="project" value="TreeGrafter"/>
</dbReference>
<comment type="similarity">
    <text evidence="1">Belongs to the GatC family.</text>
</comment>
<dbReference type="HAMAP" id="MF_00122">
    <property type="entry name" value="GatC"/>
    <property type="match status" value="1"/>
</dbReference>